<organism evidence="2 3">
    <name type="scientific">Chaetomidium leptoderma</name>
    <dbReference type="NCBI Taxonomy" id="669021"/>
    <lineage>
        <taxon>Eukaryota</taxon>
        <taxon>Fungi</taxon>
        <taxon>Dikarya</taxon>
        <taxon>Ascomycota</taxon>
        <taxon>Pezizomycotina</taxon>
        <taxon>Sordariomycetes</taxon>
        <taxon>Sordariomycetidae</taxon>
        <taxon>Sordariales</taxon>
        <taxon>Chaetomiaceae</taxon>
        <taxon>Chaetomidium</taxon>
    </lineage>
</organism>
<dbReference type="AlphaFoldDB" id="A0AAN6VIH3"/>
<feature type="compositionally biased region" description="Basic and acidic residues" evidence="1">
    <location>
        <begin position="1"/>
        <end position="18"/>
    </location>
</feature>
<reference evidence="2" key="2">
    <citation type="submission" date="2023-05" db="EMBL/GenBank/DDBJ databases">
        <authorList>
            <consortium name="Lawrence Berkeley National Laboratory"/>
            <person name="Steindorff A."/>
            <person name="Hensen N."/>
            <person name="Bonometti L."/>
            <person name="Westerberg I."/>
            <person name="Brannstrom I.O."/>
            <person name="Guillou S."/>
            <person name="Cros-Aarteil S."/>
            <person name="Calhoun S."/>
            <person name="Haridas S."/>
            <person name="Kuo A."/>
            <person name="Mondo S."/>
            <person name="Pangilinan J."/>
            <person name="Riley R."/>
            <person name="Labutti K."/>
            <person name="Andreopoulos B."/>
            <person name="Lipzen A."/>
            <person name="Chen C."/>
            <person name="Yanf M."/>
            <person name="Daum C."/>
            <person name="Ng V."/>
            <person name="Clum A."/>
            <person name="Ohm R."/>
            <person name="Martin F."/>
            <person name="Silar P."/>
            <person name="Natvig D."/>
            <person name="Lalanne C."/>
            <person name="Gautier V."/>
            <person name="Ament-Velasquez S.L."/>
            <person name="Kruys A."/>
            <person name="Hutchinson M.I."/>
            <person name="Powell A.J."/>
            <person name="Barry K."/>
            <person name="Miller A.N."/>
            <person name="Grigoriev I.V."/>
            <person name="Debuchy R."/>
            <person name="Gladieux P."/>
            <person name="Thoren M.H."/>
            <person name="Johannesson H."/>
        </authorList>
    </citation>
    <scope>NUCLEOTIDE SEQUENCE</scope>
    <source>
        <strain evidence="2">CBS 538.74</strain>
    </source>
</reference>
<comment type="caution">
    <text evidence="2">The sequence shown here is derived from an EMBL/GenBank/DDBJ whole genome shotgun (WGS) entry which is preliminary data.</text>
</comment>
<keyword evidence="3" id="KW-1185">Reference proteome</keyword>
<evidence type="ECO:0000256" key="1">
    <source>
        <dbReference type="SAM" id="MobiDB-lite"/>
    </source>
</evidence>
<evidence type="ECO:0000313" key="3">
    <source>
        <dbReference type="Proteomes" id="UP001302745"/>
    </source>
</evidence>
<feature type="region of interest" description="Disordered" evidence="1">
    <location>
        <begin position="1"/>
        <end position="57"/>
    </location>
</feature>
<name>A0AAN6VIH3_9PEZI</name>
<reference evidence="2" key="1">
    <citation type="journal article" date="2023" name="Mol. Phylogenet. Evol.">
        <title>Genome-scale phylogeny and comparative genomics of the fungal order Sordariales.</title>
        <authorList>
            <person name="Hensen N."/>
            <person name="Bonometti L."/>
            <person name="Westerberg I."/>
            <person name="Brannstrom I.O."/>
            <person name="Guillou S."/>
            <person name="Cros-Aarteil S."/>
            <person name="Calhoun S."/>
            <person name="Haridas S."/>
            <person name="Kuo A."/>
            <person name="Mondo S."/>
            <person name="Pangilinan J."/>
            <person name="Riley R."/>
            <person name="LaButti K."/>
            <person name="Andreopoulos B."/>
            <person name="Lipzen A."/>
            <person name="Chen C."/>
            <person name="Yan M."/>
            <person name="Daum C."/>
            <person name="Ng V."/>
            <person name="Clum A."/>
            <person name="Steindorff A."/>
            <person name="Ohm R.A."/>
            <person name="Martin F."/>
            <person name="Silar P."/>
            <person name="Natvig D.O."/>
            <person name="Lalanne C."/>
            <person name="Gautier V."/>
            <person name="Ament-Velasquez S.L."/>
            <person name="Kruys A."/>
            <person name="Hutchinson M.I."/>
            <person name="Powell A.J."/>
            <person name="Barry K."/>
            <person name="Miller A.N."/>
            <person name="Grigoriev I.V."/>
            <person name="Debuchy R."/>
            <person name="Gladieux P."/>
            <person name="Hiltunen Thoren M."/>
            <person name="Johannesson H."/>
        </authorList>
    </citation>
    <scope>NUCLEOTIDE SEQUENCE</scope>
    <source>
        <strain evidence="2">CBS 538.74</strain>
    </source>
</reference>
<feature type="region of interest" description="Disordered" evidence="1">
    <location>
        <begin position="243"/>
        <end position="283"/>
    </location>
</feature>
<feature type="compositionally biased region" description="Polar residues" evidence="1">
    <location>
        <begin position="40"/>
        <end position="53"/>
    </location>
</feature>
<gene>
    <name evidence="2" type="ORF">C8A00DRAFT_35146</name>
</gene>
<dbReference type="EMBL" id="MU856984">
    <property type="protein sequence ID" value="KAK4152177.1"/>
    <property type="molecule type" value="Genomic_DNA"/>
</dbReference>
<evidence type="ECO:0000313" key="2">
    <source>
        <dbReference type="EMBL" id="KAK4152177.1"/>
    </source>
</evidence>
<protein>
    <submittedName>
        <fullName evidence="2">Uncharacterized protein</fullName>
    </submittedName>
</protein>
<accession>A0AAN6VIH3</accession>
<sequence>MTQRLPDAEGRQSDRDSSNQDGTSGCDSPPAYESLEIMTSAATPTPQKSTSGPEGNDRAPVQHALLYTWSNCEVGQGWGALVFEMALNPRHHSGYSGLPWAAGLVVKCRDVPRLMREGFFWSAENILPEEGYMSHSTIPAWSNIGFDHERVWSLADKSNGETPLWVAQLEVLSHSVTILSGFQVHNLSRKNVHRAHAWNAEKQLVYRFEYHSPRDCYNCIYDDMPLQGWWPWPREGWTRRDVDVSGPAVEPEDAGDGLPPLPFPASQHEPPQPHQEPSGCVML</sequence>
<dbReference type="Proteomes" id="UP001302745">
    <property type="component" value="Unassembled WGS sequence"/>
</dbReference>
<proteinExistence type="predicted"/>